<protein>
    <recommendedName>
        <fullName evidence="4">SMP domain-containing protein</fullName>
    </recommendedName>
</protein>
<dbReference type="Proteomes" id="UP001595665">
    <property type="component" value="Unassembled WGS sequence"/>
</dbReference>
<feature type="region of interest" description="Disordered" evidence="1">
    <location>
        <begin position="1"/>
        <end position="43"/>
    </location>
</feature>
<gene>
    <name evidence="2" type="ORF">ACFOPH_25225</name>
</gene>
<dbReference type="EMBL" id="JBHRVV010000002">
    <property type="protein sequence ID" value="MFC3461512.1"/>
    <property type="molecule type" value="Genomic_DNA"/>
</dbReference>
<sequence length="61" mass="6306">MTKQTKAGVSKAAAGKPPMTQERASAIQSRTMKEKGTVSKSDFAARAARAAIRNGKASGGR</sequence>
<evidence type="ECO:0000313" key="2">
    <source>
        <dbReference type="EMBL" id="MFC3461512.1"/>
    </source>
</evidence>
<evidence type="ECO:0008006" key="4">
    <source>
        <dbReference type="Google" id="ProtNLM"/>
    </source>
</evidence>
<organism evidence="2 3">
    <name type="scientific">Massilia haematophila</name>
    <dbReference type="NCBI Taxonomy" id="457923"/>
    <lineage>
        <taxon>Bacteria</taxon>
        <taxon>Pseudomonadati</taxon>
        <taxon>Pseudomonadota</taxon>
        <taxon>Betaproteobacteria</taxon>
        <taxon>Burkholderiales</taxon>
        <taxon>Oxalobacteraceae</taxon>
        <taxon>Telluria group</taxon>
        <taxon>Massilia</taxon>
    </lineage>
</organism>
<reference evidence="3" key="1">
    <citation type="journal article" date="2019" name="Int. J. Syst. Evol. Microbiol.">
        <title>The Global Catalogue of Microorganisms (GCM) 10K type strain sequencing project: providing services to taxonomists for standard genome sequencing and annotation.</title>
        <authorList>
            <consortium name="The Broad Institute Genomics Platform"/>
            <consortium name="The Broad Institute Genome Sequencing Center for Infectious Disease"/>
            <person name="Wu L."/>
            <person name="Ma J."/>
        </authorList>
    </citation>
    <scope>NUCLEOTIDE SEQUENCE [LARGE SCALE GENOMIC DNA]</scope>
    <source>
        <strain evidence="3">CCM 7480</strain>
    </source>
</reference>
<evidence type="ECO:0000313" key="3">
    <source>
        <dbReference type="Proteomes" id="UP001595665"/>
    </source>
</evidence>
<proteinExistence type="predicted"/>
<dbReference type="RefSeq" id="WP_379738130.1">
    <property type="nucleotide sequence ID" value="NZ_JBHRVV010000002.1"/>
</dbReference>
<keyword evidence="3" id="KW-1185">Reference proteome</keyword>
<name>A0ABV7PUG6_9BURK</name>
<accession>A0ABV7PUG6</accession>
<evidence type="ECO:0000256" key="1">
    <source>
        <dbReference type="SAM" id="MobiDB-lite"/>
    </source>
</evidence>
<comment type="caution">
    <text evidence="2">The sequence shown here is derived from an EMBL/GenBank/DDBJ whole genome shotgun (WGS) entry which is preliminary data.</text>
</comment>